<dbReference type="EMBL" id="JAPDRQ010000025">
    <property type="protein sequence ID" value="KAJ9661169.1"/>
    <property type="molecule type" value="Genomic_DNA"/>
</dbReference>
<keyword evidence="2" id="KW-1185">Reference proteome</keyword>
<dbReference type="Proteomes" id="UP001172386">
    <property type="component" value="Unassembled WGS sequence"/>
</dbReference>
<accession>A0ACC3AFK9</accession>
<name>A0ACC3AFK9_9EURO</name>
<sequence>MAGILTAATLALASGAMAQLLNCAEVPQCPIPNTLSQCRVDGRLMTAIGVGNFSSAISQSPLTWTVTYSMALDATAVDERRYYLGYPPELDIQALPSVSSCALFFTGIEAGLSFVKDGDTRQKGPTPGTCDDALGTTCVADLMKQAQGLATSNQDCTTLAQMLQVAPPTSCTGAGNWGNIVAMPLNGSTPVQTTDCHPTSNSTYELASVALFPELFPHDYFNDVTPLMTVFMPSANDTGDTVTSGLSVPEVHLNCMKPLNVVSNYQVVDSGTVPGTEIAMALVFLMVGLQGLSWLA</sequence>
<evidence type="ECO:0000313" key="2">
    <source>
        <dbReference type="Proteomes" id="UP001172386"/>
    </source>
</evidence>
<protein>
    <submittedName>
        <fullName evidence="1">Uncharacterized protein</fullName>
    </submittedName>
</protein>
<reference evidence="1" key="1">
    <citation type="submission" date="2022-10" db="EMBL/GenBank/DDBJ databases">
        <title>Culturing micro-colonial fungi from biological soil crusts in the Mojave desert and describing Neophaeococcomyces mojavensis, and introducing the new genera and species Taxawa tesnikishii.</title>
        <authorList>
            <person name="Kurbessoian T."/>
            <person name="Stajich J.E."/>
        </authorList>
    </citation>
    <scope>NUCLEOTIDE SEQUENCE</scope>
    <source>
        <strain evidence="1">JES_112</strain>
    </source>
</reference>
<proteinExistence type="predicted"/>
<gene>
    <name evidence="1" type="ORF">H2198_002113</name>
</gene>
<comment type="caution">
    <text evidence="1">The sequence shown here is derived from an EMBL/GenBank/DDBJ whole genome shotgun (WGS) entry which is preliminary data.</text>
</comment>
<evidence type="ECO:0000313" key="1">
    <source>
        <dbReference type="EMBL" id="KAJ9661169.1"/>
    </source>
</evidence>
<organism evidence="1 2">
    <name type="scientific">Neophaeococcomyces mojaviensis</name>
    <dbReference type="NCBI Taxonomy" id="3383035"/>
    <lineage>
        <taxon>Eukaryota</taxon>
        <taxon>Fungi</taxon>
        <taxon>Dikarya</taxon>
        <taxon>Ascomycota</taxon>
        <taxon>Pezizomycotina</taxon>
        <taxon>Eurotiomycetes</taxon>
        <taxon>Chaetothyriomycetidae</taxon>
        <taxon>Chaetothyriales</taxon>
        <taxon>Chaetothyriales incertae sedis</taxon>
        <taxon>Neophaeococcomyces</taxon>
    </lineage>
</organism>